<dbReference type="CDD" id="cd19934">
    <property type="entry name" value="REC_OmpR_EcPhoP-like"/>
    <property type="match status" value="1"/>
</dbReference>
<dbReference type="InterPro" id="IPR001789">
    <property type="entry name" value="Sig_transdc_resp-reg_receiver"/>
</dbReference>
<keyword evidence="1 6" id="KW-0597">Phosphoprotein</keyword>
<feature type="DNA-binding region" description="OmpR/PhoB-type" evidence="7">
    <location>
        <begin position="124"/>
        <end position="218"/>
    </location>
</feature>
<proteinExistence type="predicted"/>
<keyword evidence="3" id="KW-0805">Transcription regulation</keyword>
<reference evidence="10 13" key="1">
    <citation type="submission" date="2016-08" db="EMBL/GenBank/DDBJ databases">
        <title>Candidatus Dactylopiibacterium carminicum genome sequence.</title>
        <authorList>
            <person name="Ramirez-Puebla S.T."/>
            <person name="Ormeno-Orrillo E."/>
            <person name="Vera-Ponce De Leon A."/>
            <person name="Luis L."/>
            <person name="Sanchez-Flores A."/>
            <person name="Monica R."/>
            <person name="Martinez-Romero E."/>
        </authorList>
    </citation>
    <scope>NUCLEOTIDE SEQUENCE [LARGE SCALE GENOMIC DNA]</scope>
    <source>
        <strain evidence="10">END1</strain>
    </source>
</reference>
<dbReference type="GO" id="GO:0005829">
    <property type="term" value="C:cytosol"/>
    <property type="evidence" value="ECO:0007669"/>
    <property type="project" value="TreeGrafter"/>
</dbReference>
<dbReference type="EMBL" id="MDUX01000027">
    <property type="protein sequence ID" value="KAF7599141.1"/>
    <property type="molecule type" value="Genomic_DNA"/>
</dbReference>
<evidence type="ECO:0000256" key="7">
    <source>
        <dbReference type="PROSITE-ProRule" id="PRU01091"/>
    </source>
</evidence>
<keyword evidence="5" id="KW-0804">Transcription</keyword>
<dbReference type="OrthoDB" id="9802426at2"/>
<dbReference type="Gene3D" id="1.10.10.10">
    <property type="entry name" value="Winged helix-like DNA-binding domain superfamily/Winged helix DNA-binding domain"/>
    <property type="match status" value="1"/>
</dbReference>
<comment type="caution">
    <text evidence="11">The sequence shown here is derived from an EMBL/GenBank/DDBJ whole genome shotgun (WGS) entry which is preliminary data.</text>
</comment>
<dbReference type="PROSITE" id="PS50110">
    <property type="entry name" value="RESPONSE_REGULATORY"/>
    <property type="match status" value="1"/>
</dbReference>
<dbReference type="CDD" id="cd00383">
    <property type="entry name" value="trans_reg_C"/>
    <property type="match status" value="1"/>
</dbReference>
<evidence type="ECO:0000256" key="1">
    <source>
        <dbReference type="ARBA" id="ARBA00022553"/>
    </source>
</evidence>
<feature type="domain" description="OmpR/PhoB-type" evidence="9">
    <location>
        <begin position="124"/>
        <end position="218"/>
    </location>
</feature>
<accession>A0A272EPN1</accession>
<organism evidence="11 12">
    <name type="scientific">Candidatus Dactylopiibacterium carminicum</name>
    <dbReference type="NCBI Taxonomy" id="857335"/>
    <lineage>
        <taxon>Bacteria</taxon>
        <taxon>Pseudomonadati</taxon>
        <taxon>Pseudomonadota</taxon>
        <taxon>Betaproteobacteria</taxon>
        <taxon>Rhodocyclales</taxon>
        <taxon>Rhodocyclaceae</taxon>
        <taxon>Candidatus Dactylopiibacterium</taxon>
    </lineage>
</organism>
<sequence length="220" mass="24332">MKILVVEDEPALQRQLTRLLEESGYVVETSGEGRDAQYRGESEAFDAIVLDLGLPGRDGLSILRAWREAGKAVPVLVLTARGAWHEKVEGMDAGADDYLSKPFHGPELLARVRALIRRSIGIASPVLRCGDVELDTRNSQVSLGGQPVALTSQEFRLLQYLMHHPGSVVSRAELTEHLYAQDYERDSNTLEVFVGRLRKKLGADLIQTVRGMGYRLSGHV</sequence>
<feature type="modified residue" description="4-aspartylphosphate" evidence="6">
    <location>
        <position position="51"/>
    </location>
</feature>
<evidence type="ECO:0000313" key="10">
    <source>
        <dbReference type="EMBL" id="KAF7599141.1"/>
    </source>
</evidence>
<dbReference type="RefSeq" id="WP_095524664.1">
    <property type="nucleotide sequence ID" value="NZ_MDUX01000027.1"/>
</dbReference>
<dbReference type="SUPFAM" id="SSF52172">
    <property type="entry name" value="CheY-like"/>
    <property type="match status" value="1"/>
</dbReference>
<dbReference type="PROSITE" id="PS51755">
    <property type="entry name" value="OMPR_PHOB"/>
    <property type="match status" value="1"/>
</dbReference>
<dbReference type="InterPro" id="IPR001867">
    <property type="entry name" value="OmpR/PhoB-type_DNA-bd"/>
</dbReference>
<feature type="domain" description="Response regulatory" evidence="8">
    <location>
        <begin position="2"/>
        <end position="116"/>
    </location>
</feature>
<dbReference type="PANTHER" id="PTHR48111">
    <property type="entry name" value="REGULATOR OF RPOS"/>
    <property type="match status" value="1"/>
</dbReference>
<dbReference type="FunFam" id="3.40.50.2300:FF:000002">
    <property type="entry name" value="DNA-binding response regulator PhoP"/>
    <property type="match status" value="1"/>
</dbReference>
<evidence type="ECO:0000256" key="3">
    <source>
        <dbReference type="ARBA" id="ARBA00023015"/>
    </source>
</evidence>
<evidence type="ECO:0000256" key="4">
    <source>
        <dbReference type="ARBA" id="ARBA00023125"/>
    </source>
</evidence>
<dbReference type="Gene3D" id="3.40.50.2300">
    <property type="match status" value="1"/>
</dbReference>
<dbReference type="GO" id="GO:0006355">
    <property type="term" value="P:regulation of DNA-templated transcription"/>
    <property type="evidence" value="ECO:0007669"/>
    <property type="project" value="InterPro"/>
</dbReference>
<dbReference type="FunFam" id="1.10.10.10:FF:000005">
    <property type="entry name" value="Two-component system response regulator"/>
    <property type="match status" value="1"/>
</dbReference>
<dbReference type="Proteomes" id="UP000623509">
    <property type="component" value="Unassembled WGS sequence"/>
</dbReference>
<dbReference type="GO" id="GO:0000976">
    <property type="term" value="F:transcription cis-regulatory region binding"/>
    <property type="evidence" value="ECO:0007669"/>
    <property type="project" value="TreeGrafter"/>
</dbReference>
<dbReference type="EMBL" id="NMRN01000051">
    <property type="protein sequence ID" value="PAS91996.1"/>
    <property type="molecule type" value="Genomic_DNA"/>
</dbReference>
<dbReference type="InterPro" id="IPR039420">
    <property type="entry name" value="WalR-like"/>
</dbReference>
<dbReference type="GO" id="GO:0032993">
    <property type="term" value="C:protein-DNA complex"/>
    <property type="evidence" value="ECO:0007669"/>
    <property type="project" value="TreeGrafter"/>
</dbReference>
<protein>
    <submittedName>
        <fullName evidence="11">DNA-binding response regulator</fullName>
    </submittedName>
</protein>
<dbReference type="SMART" id="SM00448">
    <property type="entry name" value="REC"/>
    <property type="match status" value="1"/>
</dbReference>
<evidence type="ECO:0000313" key="11">
    <source>
        <dbReference type="EMBL" id="PAS91996.1"/>
    </source>
</evidence>
<dbReference type="Pfam" id="PF00072">
    <property type="entry name" value="Response_reg"/>
    <property type="match status" value="1"/>
</dbReference>
<dbReference type="Pfam" id="PF00486">
    <property type="entry name" value="Trans_reg_C"/>
    <property type="match status" value="1"/>
</dbReference>
<evidence type="ECO:0000313" key="12">
    <source>
        <dbReference type="Proteomes" id="UP000216107"/>
    </source>
</evidence>
<keyword evidence="4 7" id="KW-0238">DNA-binding</keyword>
<name>A0A272EPN1_9RHOO</name>
<evidence type="ECO:0000256" key="6">
    <source>
        <dbReference type="PROSITE-ProRule" id="PRU00169"/>
    </source>
</evidence>
<dbReference type="Proteomes" id="UP000216107">
    <property type="component" value="Unassembled WGS sequence"/>
</dbReference>
<dbReference type="AlphaFoldDB" id="A0A272EPN1"/>
<dbReference type="InterPro" id="IPR011006">
    <property type="entry name" value="CheY-like_superfamily"/>
</dbReference>
<dbReference type="SMART" id="SM00862">
    <property type="entry name" value="Trans_reg_C"/>
    <property type="match status" value="1"/>
</dbReference>
<dbReference type="GO" id="GO:0000156">
    <property type="term" value="F:phosphorelay response regulator activity"/>
    <property type="evidence" value="ECO:0007669"/>
    <property type="project" value="TreeGrafter"/>
</dbReference>
<dbReference type="Gene3D" id="6.10.250.690">
    <property type="match status" value="1"/>
</dbReference>
<dbReference type="PANTHER" id="PTHR48111:SF37">
    <property type="entry name" value="RESPONSE REGULATOR PROTEIN CARR"/>
    <property type="match status" value="1"/>
</dbReference>
<keyword evidence="13" id="KW-1185">Reference proteome</keyword>
<gene>
    <name evidence="10" type="ORF">BGI27_09610</name>
    <name evidence="11" type="ORF">CGU29_13550</name>
</gene>
<evidence type="ECO:0000313" key="13">
    <source>
        <dbReference type="Proteomes" id="UP000623509"/>
    </source>
</evidence>
<evidence type="ECO:0000259" key="8">
    <source>
        <dbReference type="PROSITE" id="PS50110"/>
    </source>
</evidence>
<evidence type="ECO:0000256" key="2">
    <source>
        <dbReference type="ARBA" id="ARBA00023012"/>
    </source>
</evidence>
<reference evidence="11 12" key="2">
    <citation type="submission" date="2017-07" db="EMBL/GenBank/DDBJ databases">
        <title>Candidatus Dactylopiibacterium carminicum, a nitrogen-fixing symbiont of the cochineal insect Dactylopius coccus and Dactylopius opuntiae (Hemiptera: Coccoidea: Dactylopiidae).</title>
        <authorList>
            <person name="Vera A."/>
        </authorList>
    </citation>
    <scope>NUCLEOTIDE SEQUENCE [LARGE SCALE GENOMIC DNA]</scope>
    <source>
        <strain evidence="11 12">NFDCM</strain>
    </source>
</reference>
<dbReference type="InterPro" id="IPR036388">
    <property type="entry name" value="WH-like_DNA-bd_sf"/>
</dbReference>
<evidence type="ECO:0000259" key="9">
    <source>
        <dbReference type="PROSITE" id="PS51755"/>
    </source>
</evidence>
<keyword evidence="2" id="KW-0902">Two-component regulatory system</keyword>
<evidence type="ECO:0000256" key="5">
    <source>
        <dbReference type="ARBA" id="ARBA00023163"/>
    </source>
</evidence>